<geneLocation type="plastid" evidence="1"/>
<dbReference type="EMBL" id="HF562234">
    <property type="protein sequence ID" value="CCP38202.1"/>
    <property type="molecule type" value="Genomic_DNA"/>
</dbReference>
<proteinExistence type="predicted"/>
<keyword evidence="1" id="KW-0934">Plastid</keyword>
<dbReference type="Pfam" id="PF10718">
    <property type="entry name" value="Ycf34"/>
    <property type="match status" value="1"/>
</dbReference>
<keyword evidence="2" id="KW-1185">Reference proteome</keyword>
<name>M5DBZ9_CHOCR</name>
<evidence type="ECO:0000313" key="2">
    <source>
        <dbReference type="Proteomes" id="UP000012073"/>
    </source>
</evidence>
<dbReference type="RefSeq" id="YP_007627455.1">
    <property type="nucleotide sequence ID" value="NC_020795.1"/>
</dbReference>
<dbReference type="STRING" id="2769.M5DBZ9"/>
<dbReference type="AlphaFoldDB" id="M5DBZ9"/>
<dbReference type="Proteomes" id="UP000012073">
    <property type="component" value="Plastid Pltd"/>
</dbReference>
<dbReference type="InterPro" id="IPR019656">
    <property type="entry name" value="Uncharacterised_Ycf34"/>
</dbReference>
<dbReference type="Gramene" id="CCP38202">
    <property type="protein sequence ID" value="CCP38202"/>
    <property type="gene ID" value="CHC_975"/>
</dbReference>
<protein>
    <submittedName>
        <fullName evidence="1">Conserved hypothetical plastid protein</fullName>
    </submittedName>
</protein>
<dbReference type="OrthoDB" id="4326at2759"/>
<organism evidence="1 2">
    <name type="scientific">Chondrus crispus</name>
    <name type="common">Carrageen Irish moss</name>
    <name type="synonym">Polymorpha crispa</name>
    <dbReference type="NCBI Taxonomy" id="2769"/>
    <lineage>
        <taxon>Eukaryota</taxon>
        <taxon>Rhodophyta</taxon>
        <taxon>Florideophyceae</taxon>
        <taxon>Rhodymeniophycidae</taxon>
        <taxon>Gigartinales</taxon>
        <taxon>Gigartinaceae</taxon>
        <taxon>Chondrus</taxon>
    </lineage>
</organism>
<dbReference type="GeneID" id="14971190"/>
<accession>M5DBZ9</accession>
<reference evidence="1 2" key="1">
    <citation type="journal article" date="2013" name="PLoS ONE">
        <title>Evolution of red algal plastid genomes: ancient architectures, introns, horizontal gene transfer, and taxonomic utility of plastid markers.</title>
        <authorList>
            <person name="Janouskovec J."/>
            <person name="Liu S.-L."/>
            <person name="Martone P.T."/>
            <person name="Carre W."/>
            <person name="Leblanc C."/>
            <person name="Collen J."/>
            <person name="Keeling P.J."/>
        </authorList>
    </citation>
    <scope>NUCLEOTIDE SEQUENCE [LARGE SCALE GENOMIC DNA]</scope>
    <source>
        <strain evidence="2">cv. Stackhouse</strain>
    </source>
</reference>
<gene>
    <name evidence="1" type="primary">ycf34</name>
    <name evidence="1" type="ORF">CHC_975</name>
</gene>
<evidence type="ECO:0000313" key="1">
    <source>
        <dbReference type="EMBL" id="CCP38202.1"/>
    </source>
</evidence>
<sequence length="76" mass="8978">MCICINCRHVNHCSTYKFIQKQHKQYSSKTKIIFLPINTLIKVNINQSLYGSKFDWDLIECLSFIEKPGNWMYAST</sequence>
<dbReference type="KEGG" id="ccp:CHC_975"/>